<name>A0A540N526_MALBA</name>
<dbReference type="Proteomes" id="UP000315295">
    <property type="component" value="Unassembled WGS sequence"/>
</dbReference>
<comment type="caution">
    <text evidence="1">The sequence shown here is derived from an EMBL/GenBank/DDBJ whole genome shotgun (WGS) entry which is preliminary data.</text>
</comment>
<organism evidence="1 2">
    <name type="scientific">Malus baccata</name>
    <name type="common">Siberian crab apple</name>
    <name type="synonym">Pyrus baccata</name>
    <dbReference type="NCBI Taxonomy" id="106549"/>
    <lineage>
        <taxon>Eukaryota</taxon>
        <taxon>Viridiplantae</taxon>
        <taxon>Streptophyta</taxon>
        <taxon>Embryophyta</taxon>
        <taxon>Tracheophyta</taxon>
        <taxon>Spermatophyta</taxon>
        <taxon>Magnoliopsida</taxon>
        <taxon>eudicotyledons</taxon>
        <taxon>Gunneridae</taxon>
        <taxon>Pentapetalae</taxon>
        <taxon>rosids</taxon>
        <taxon>fabids</taxon>
        <taxon>Rosales</taxon>
        <taxon>Rosaceae</taxon>
        <taxon>Amygdaloideae</taxon>
        <taxon>Maleae</taxon>
        <taxon>Malus</taxon>
    </lineage>
</organism>
<dbReference type="EMBL" id="VIEB01000118">
    <property type="protein sequence ID" value="TQE05600.1"/>
    <property type="molecule type" value="Genomic_DNA"/>
</dbReference>
<evidence type="ECO:0000313" key="1">
    <source>
        <dbReference type="EMBL" id="TQE05600.1"/>
    </source>
</evidence>
<dbReference type="AlphaFoldDB" id="A0A540N526"/>
<evidence type="ECO:0000313" key="2">
    <source>
        <dbReference type="Proteomes" id="UP000315295"/>
    </source>
</evidence>
<reference evidence="1 2" key="1">
    <citation type="journal article" date="2019" name="G3 (Bethesda)">
        <title>Sequencing of a Wild Apple (Malus baccata) Genome Unravels the Differences Between Cultivated and Wild Apple Species Regarding Disease Resistance and Cold Tolerance.</title>
        <authorList>
            <person name="Chen X."/>
        </authorList>
    </citation>
    <scope>NUCLEOTIDE SEQUENCE [LARGE SCALE GENOMIC DNA]</scope>
    <source>
        <strain evidence="2">cv. Shandingzi</strain>
        <tissue evidence="1">Leaves</tissue>
    </source>
</reference>
<sequence length="73" mass="8092">MSTCSSITRSRPTHNKLPKFRATYLAIERGGVMPGPEEIKQELKVALFRVILHSHNLRVLGGAGTHDLVTRVV</sequence>
<protein>
    <submittedName>
        <fullName evidence="1">Uncharacterized protein</fullName>
    </submittedName>
</protein>
<proteinExistence type="predicted"/>
<gene>
    <name evidence="1" type="ORF">C1H46_008733</name>
</gene>
<keyword evidence="2" id="KW-1185">Reference proteome</keyword>
<accession>A0A540N526</accession>